<dbReference type="RefSeq" id="WP_273641276.1">
    <property type="nucleotide sequence ID" value="NZ_JAQQXP010000001.1"/>
</dbReference>
<accession>A0ABT5L5L3</accession>
<dbReference type="InterPro" id="IPR022584">
    <property type="entry name" value="DUF2937"/>
</dbReference>
<keyword evidence="1" id="KW-0472">Membrane</keyword>
<dbReference type="Proteomes" id="UP001218788">
    <property type="component" value="Unassembled WGS sequence"/>
</dbReference>
<gene>
    <name evidence="2" type="ORF">OIK42_13530</name>
</gene>
<dbReference type="EMBL" id="JAQQXP010000001">
    <property type="protein sequence ID" value="MDC8831776.1"/>
    <property type="molecule type" value="Genomic_DNA"/>
</dbReference>
<dbReference type="Pfam" id="PF11157">
    <property type="entry name" value="DUF2937"/>
    <property type="match status" value="1"/>
</dbReference>
<keyword evidence="3" id="KW-1185">Reference proteome</keyword>
<sequence>MIIIRLVDKVLFAGLFILLLQVPVVTEHYLQHLNGFVDATNSEVRHYQTLADDYGYASTDKMIETLLRNTDPLIRDDAAHKQQVIEAHETAMQALAVLRQSNYFEQAWFFAQPGQYDRLGKVLTLYQPSLPLHLDAVGSALITTVIIYLMLALPITLRRRKQRHLYRPLG</sequence>
<keyword evidence="1" id="KW-0812">Transmembrane</keyword>
<reference evidence="2 3" key="1">
    <citation type="submission" date="2022-10" db="EMBL/GenBank/DDBJ databases">
        <title>Alteromonas sp. chi3 Genome sequencing.</title>
        <authorList>
            <person name="Park S."/>
        </authorList>
    </citation>
    <scope>NUCLEOTIDE SEQUENCE [LARGE SCALE GENOMIC DNA]</scope>
    <source>
        <strain evidence="3">chi3</strain>
    </source>
</reference>
<protein>
    <submittedName>
        <fullName evidence="2">DUF2937 family protein</fullName>
    </submittedName>
</protein>
<evidence type="ECO:0000313" key="3">
    <source>
        <dbReference type="Proteomes" id="UP001218788"/>
    </source>
</evidence>
<evidence type="ECO:0000256" key="1">
    <source>
        <dbReference type="SAM" id="Phobius"/>
    </source>
</evidence>
<keyword evidence="1" id="KW-1133">Transmembrane helix</keyword>
<organism evidence="2 3">
    <name type="scientific">Alteromonas gilva</name>
    <dbReference type="NCBI Taxonomy" id="2987522"/>
    <lineage>
        <taxon>Bacteria</taxon>
        <taxon>Pseudomonadati</taxon>
        <taxon>Pseudomonadota</taxon>
        <taxon>Gammaproteobacteria</taxon>
        <taxon>Alteromonadales</taxon>
        <taxon>Alteromonadaceae</taxon>
        <taxon>Alteromonas/Salinimonas group</taxon>
        <taxon>Alteromonas</taxon>
    </lineage>
</organism>
<name>A0ABT5L5L3_9ALTE</name>
<proteinExistence type="predicted"/>
<feature type="transmembrane region" description="Helical" evidence="1">
    <location>
        <begin position="136"/>
        <end position="157"/>
    </location>
</feature>
<evidence type="ECO:0000313" key="2">
    <source>
        <dbReference type="EMBL" id="MDC8831776.1"/>
    </source>
</evidence>
<comment type="caution">
    <text evidence="2">The sequence shown here is derived from an EMBL/GenBank/DDBJ whole genome shotgun (WGS) entry which is preliminary data.</text>
</comment>